<dbReference type="RefSeq" id="WP_368505214.1">
    <property type="nucleotide sequence ID" value="NZ_CP162551.1"/>
</dbReference>
<evidence type="ECO:0000313" key="2">
    <source>
        <dbReference type="EMBL" id="XDI37887.1"/>
    </source>
</evidence>
<name>A0AB39BWG2_9BACI</name>
<protein>
    <recommendedName>
        <fullName evidence="3">ApeA N-terminal domain-containing protein</fullName>
    </recommendedName>
</protein>
<dbReference type="AlphaFoldDB" id="A0AB39BWG2"/>
<sequence length="459" mass="54123">MATLRKVLKCDVCGSKTLVRIQIGWLDSHPVRFNCGSCEILISGTLFLDQSEGTALIEFSNAKEDDTEDSTEFYIETSGELLTEKLQPYNLEKTLFPPFFTSGINMMGEDFGIFKQRTIGFLIKKNNYWPQYRRVNELWHRNNYKYLTSELKKYIPNIRYPLENELHFMMAVHQMNIEFMSCVLDDKFFNKYSKLIKYEIGLLSERSPKEFGELIDYFSEYLHRYEEKIFECVDTFIDKFNFMIPVFGLGFYQNKSEVDATKGITTVTFNDLKRFYIDVYEILTEMIELLIAFNNLKHRGNYKTMKAKRRDIATLEDYTKKNKGAKVEFLDGNETFDNLVYPNLNIKLRNAISHYTYKVDGINQLITYYPSGNEKSDNPPKISLVEFAQSCWNIFQSLMNVSELVYQARKVTFIKQGFEPSREHVFQLERKSLGKKIKNKNKLKRKNTKMAKRKNRKNK</sequence>
<gene>
    <name evidence="2" type="ORF">AB3N04_06120</name>
</gene>
<feature type="region of interest" description="Disordered" evidence="1">
    <location>
        <begin position="437"/>
        <end position="459"/>
    </location>
</feature>
<reference evidence="2" key="1">
    <citation type="submission" date="2024-07" db="EMBL/GenBank/DDBJ databases">
        <title>Identification and characteristics of an arsenic-resistant bacterial isolate, which belongs to a novel species.</title>
        <authorList>
            <person name="Juszczyk A."/>
            <person name="Kowalczyk A."/>
            <person name="Was K."/>
            <person name="Kosowicz W."/>
            <person name="Budzyn A."/>
            <person name="Latowski D."/>
        </authorList>
    </citation>
    <scope>NUCLEOTIDE SEQUENCE</scope>
    <source>
        <strain evidence="2">As8PL</strain>
    </source>
</reference>
<accession>A0AB39BWG2</accession>
<proteinExistence type="predicted"/>
<organism evidence="2">
    <name type="scientific">Alkalihalophilus sp. As8PL</name>
    <dbReference type="NCBI Taxonomy" id="3237103"/>
    <lineage>
        <taxon>Bacteria</taxon>
        <taxon>Bacillati</taxon>
        <taxon>Bacillota</taxon>
        <taxon>Bacilli</taxon>
        <taxon>Bacillales</taxon>
        <taxon>Bacillaceae</taxon>
        <taxon>Alkalihalophilus</taxon>
    </lineage>
</organism>
<evidence type="ECO:0000256" key="1">
    <source>
        <dbReference type="SAM" id="MobiDB-lite"/>
    </source>
</evidence>
<dbReference type="EMBL" id="CP162551">
    <property type="protein sequence ID" value="XDI37887.1"/>
    <property type="molecule type" value="Genomic_DNA"/>
</dbReference>
<evidence type="ECO:0008006" key="3">
    <source>
        <dbReference type="Google" id="ProtNLM"/>
    </source>
</evidence>